<dbReference type="EMBL" id="JAERRH010000091">
    <property type="protein sequence ID" value="MBL1110750.1"/>
    <property type="molecule type" value="Genomic_DNA"/>
</dbReference>
<gene>
    <name evidence="2" type="ORF">JK361_40580</name>
</gene>
<sequence>QVVRTPDAVAVVSGGGDVSYAELNARANGLARLLVGRGVGPESVVALVLPRSVDLLVAMLAVLKAGGAYVPVDPAYPVERVEFMLRDSAPVVVVVAEDSGVEVPEGVARVLVRDAEGFSCDDLCDGERLSVLGVDCAAYVIYTSGSTGRPKGVVVTHRGVPNLAADHIARLGVSGESRLLQFASPSFDAAVADVWPAWLAGAALVVASAEDLVPGPGLVDVIVRSGVTHATLPPAVLPVLEAEGGLPESVTLIVAGEACAPDVAARWAVGRRLLNVYGPTEATVASTASDPLPGGVVAVPPIGRPLWNTRAYVLDGGLQPVPVGVAGELYLAGPQLARGYVNRAGLTAERFVANPHGAPGERMYRTGDLARWR</sequence>
<dbReference type="PANTHER" id="PTHR45527">
    <property type="entry name" value="NONRIBOSOMAL PEPTIDE SYNTHETASE"/>
    <property type="match status" value="1"/>
</dbReference>
<dbReference type="InterPro" id="IPR020845">
    <property type="entry name" value="AMP-binding_CS"/>
</dbReference>
<name>A0ABS1PED7_9ACTN</name>
<evidence type="ECO:0000313" key="3">
    <source>
        <dbReference type="Proteomes" id="UP000621386"/>
    </source>
</evidence>
<evidence type="ECO:0000313" key="2">
    <source>
        <dbReference type="EMBL" id="MBL1110750.1"/>
    </source>
</evidence>
<dbReference type="SUPFAM" id="SSF56801">
    <property type="entry name" value="Acetyl-CoA synthetase-like"/>
    <property type="match status" value="1"/>
</dbReference>
<reference evidence="2 3" key="1">
    <citation type="submission" date="2021-01" db="EMBL/GenBank/DDBJ databases">
        <title>WGS of actinomycetes isolated from Thailand.</title>
        <authorList>
            <person name="Thawai C."/>
        </authorList>
    </citation>
    <scope>NUCLEOTIDE SEQUENCE [LARGE SCALE GENOMIC DNA]</scope>
    <source>
        <strain evidence="2 3">CH5-8</strain>
    </source>
</reference>
<dbReference type="InterPro" id="IPR010071">
    <property type="entry name" value="AA_adenyl_dom"/>
</dbReference>
<dbReference type="PANTHER" id="PTHR45527:SF1">
    <property type="entry name" value="FATTY ACID SYNTHASE"/>
    <property type="match status" value="1"/>
</dbReference>
<dbReference type="NCBIfam" id="TIGR01733">
    <property type="entry name" value="AA-adenyl-dom"/>
    <property type="match status" value="1"/>
</dbReference>
<organism evidence="2 3">
    <name type="scientific">Streptomyces musisoli</name>
    <dbReference type="NCBI Taxonomy" id="2802280"/>
    <lineage>
        <taxon>Bacteria</taxon>
        <taxon>Bacillati</taxon>
        <taxon>Actinomycetota</taxon>
        <taxon>Actinomycetes</taxon>
        <taxon>Kitasatosporales</taxon>
        <taxon>Streptomycetaceae</taxon>
        <taxon>Streptomyces</taxon>
    </lineage>
</organism>
<feature type="domain" description="AMP-dependent synthetase/ligase" evidence="1">
    <location>
        <begin position="2"/>
        <end position="340"/>
    </location>
</feature>
<evidence type="ECO:0000259" key="1">
    <source>
        <dbReference type="Pfam" id="PF00501"/>
    </source>
</evidence>
<comment type="caution">
    <text evidence="2">The sequence shown here is derived from an EMBL/GenBank/DDBJ whole genome shotgun (WGS) entry which is preliminary data.</text>
</comment>
<protein>
    <submittedName>
        <fullName evidence="2">Amino acid adenylation domain-containing protein</fullName>
    </submittedName>
</protein>
<dbReference type="InterPro" id="IPR000873">
    <property type="entry name" value="AMP-dep_synth/lig_dom"/>
</dbReference>
<dbReference type="PROSITE" id="PS00455">
    <property type="entry name" value="AMP_BINDING"/>
    <property type="match status" value="1"/>
</dbReference>
<accession>A0ABS1PED7</accession>
<dbReference type="Gene3D" id="3.40.50.980">
    <property type="match status" value="2"/>
</dbReference>
<dbReference type="Gene3D" id="2.30.38.10">
    <property type="entry name" value="Luciferase, Domain 3"/>
    <property type="match status" value="1"/>
</dbReference>
<keyword evidence="3" id="KW-1185">Reference proteome</keyword>
<feature type="non-terminal residue" evidence="2">
    <location>
        <position position="1"/>
    </location>
</feature>
<proteinExistence type="predicted"/>
<dbReference type="Pfam" id="PF00501">
    <property type="entry name" value="AMP-binding"/>
    <property type="match status" value="1"/>
</dbReference>
<dbReference type="Proteomes" id="UP000621386">
    <property type="component" value="Unassembled WGS sequence"/>
</dbReference>
<feature type="non-terminal residue" evidence="2">
    <location>
        <position position="373"/>
    </location>
</feature>